<sequence length="95" mass="10382">MMATPTLTITMEPKREGGLNIDIGQFIADEIQSCARGATNKAPLGHPSLITYLCEAAGIDVSRPPLERPRKELDATYFTHYCAVDEPGHLEPLSQ</sequence>
<protein>
    <recommendedName>
        <fullName evidence="1">Putative plant transposon protein domain-containing protein</fullName>
    </recommendedName>
</protein>
<proteinExistence type="predicted"/>
<dbReference type="InterPro" id="IPR046796">
    <property type="entry name" value="Transposase_32_dom"/>
</dbReference>
<feature type="domain" description="Putative plant transposon protein" evidence="1">
    <location>
        <begin position="18"/>
        <end position="60"/>
    </location>
</feature>
<evidence type="ECO:0000259" key="1">
    <source>
        <dbReference type="Pfam" id="PF20167"/>
    </source>
</evidence>
<dbReference type="Gramene" id="KOM28362">
    <property type="protein sequence ID" value="KOM28362"/>
    <property type="gene ID" value="LR48_Vigan530s001400"/>
</dbReference>
<reference evidence="3" key="1">
    <citation type="journal article" date="2015" name="Proc. Natl. Acad. Sci. U.S.A.">
        <title>Genome sequencing of adzuki bean (Vigna angularis) provides insight into high starch and low fat accumulation and domestication.</title>
        <authorList>
            <person name="Yang K."/>
            <person name="Tian Z."/>
            <person name="Chen C."/>
            <person name="Luo L."/>
            <person name="Zhao B."/>
            <person name="Wang Z."/>
            <person name="Yu L."/>
            <person name="Li Y."/>
            <person name="Sun Y."/>
            <person name="Li W."/>
            <person name="Chen Y."/>
            <person name="Li Y."/>
            <person name="Zhang Y."/>
            <person name="Ai D."/>
            <person name="Zhao J."/>
            <person name="Shang C."/>
            <person name="Ma Y."/>
            <person name="Wu B."/>
            <person name="Wang M."/>
            <person name="Gao L."/>
            <person name="Sun D."/>
            <person name="Zhang P."/>
            <person name="Guo F."/>
            <person name="Wang W."/>
            <person name="Li Y."/>
            <person name="Wang J."/>
            <person name="Varshney R.K."/>
            <person name="Wang J."/>
            <person name="Ling H.Q."/>
            <person name="Wan P."/>
        </authorList>
    </citation>
    <scope>NUCLEOTIDE SEQUENCE</scope>
    <source>
        <strain evidence="3">cv. Jingnong 6</strain>
    </source>
</reference>
<dbReference type="EMBL" id="KQ258431">
    <property type="protein sequence ID" value="KOM28362.1"/>
    <property type="molecule type" value="Genomic_DNA"/>
</dbReference>
<evidence type="ECO:0000313" key="3">
    <source>
        <dbReference type="Proteomes" id="UP000053144"/>
    </source>
</evidence>
<evidence type="ECO:0000313" key="2">
    <source>
        <dbReference type="EMBL" id="KOM28362.1"/>
    </source>
</evidence>
<gene>
    <name evidence="2" type="ORF">LR48_Vigan530s001400</name>
</gene>
<dbReference type="Pfam" id="PF20167">
    <property type="entry name" value="Transposase_32"/>
    <property type="match status" value="1"/>
</dbReference>
<organism evidence="2 3">
    <name type="scientific">Phaseolus angularis</name>
    <name type="common">Azuki bean</name>
    <name type="synonym">Vigna angularis</name>
    <dbReference type="NCBI Taxonomy" id="3914"/>
    <lineage>
        <taxon>Eukaryota</taxon>
        <taxon>Viridiplantae</taxon>
        <taxon>Streptophyta</taxon>
        <taxon>Embryophyta</taxon>
        <taxon>Tracheophyta</taxon>
        <taxon>Spermatophyta</taxon>
        <taxon>Magnoliopsida</taxon>
        <taxon>eudicotyledons</taxon>
        <taxon>Gunneridae</taxon>
        <taxon>Pentapetalae</taxon>
        <taxon>rosids</taxon>
        <taxon>fabids</taxon>
        <taxon>Fabales</taxon>
        <taxon>Fabaceae</taxon>
        <taxon>Papilionoideae</taxon>
        <taxon>50 kb inversion clade</taxon>
        <taxon>NPAAA clade</taxon>
        <taxon>indigoferoid/millettioid clade</taxon>
        <taxon>Phaseoleae</taxon>
        <taxon>Vigna</taxon>
    </lineage>
</organism>
<dbReference type="Proteomes" id="UP000053144">
    <property type="component" value="Unassembled WGS sequence"/>
</dbReference>
<name>A0A0L9TCW1_PHAAN</name>
<accession>A0A0L9TCW1</accession>
<dbReference type="AlphaFoldDB" id="A0A0L9TCW1"/>